<dbReference type="InterPro" id="IPR019546">
    <property type="entry name" value="TAT_signal_bac_arc"/>
</dbReference>
<keyword evidence="3" id="KW-0732">Signal</keyword>
<dbReference type="Gene3D" id="3.40.190.10">
    <property type="entry name" value="Periplasmic binding protein-like II"/>
    <property type="match status" value="2"/>
</dbReference>
<dbReference type="InterPro" id="IPR001188">
    <property type="entry name" value="Sperm_putr-bd"/>
</dbReference>
<name>A0A378TH47_9MYCO</name>
<dbReference type="Proteomes" id="UP000254978">
    <property type="component" value="Unassembled WGS sequence"/>
</dbReference>
<proteinExistence type="predicted"/>
<dbReference type="InterPro" id="IPR006059">
    <property type="entry name" value="SBP"/>
</dbReference>
<dbReference type="Pfam" id="PF13416">
    <property type="entry name" value="SBP_bac_8"/>
    <property type="match status" value="1"/>
</dbReference>
<evidence type="ECO:0000256" key="3">
    <source>
        <dbReference type="ARBA" id="ARBA00022729"/>
    </source>
</evidence>
<dbReference type="OrthoDB" id="9769319at2"/>
<dbReference type="GO" id="GO:0019808">
    <property type="term" value="F:polyamine binding"/>
    <property type="evidence" value="ECO:0007669"/>
    <property type="project" value="InterPro"/>
</dbReference>
<dbReference type="RefSeq" id="WP_115279283.1">
    <property type="nucleotide sequence ID" value="NZ_AP022600.1"/>
</dbReference>
<gene>
    <name evidence="5" type="primary">potD_3</name>
    <name evidence="5" type="ORF">NCTC10821_03488</name>
</gene>
<evidence type="ECO:0000256" key="4">
    <source>
        <dbReference type="ARBA" id="ARBA00022764"/>
    </source>
</evidence>
<dbReference type="NCBIfam" id="TIGR01409">
    <property type="entry name" value="TAT_signal_seq"/>
    <property type="match status" value="1"/>
</dbReference>
<dbReference type="CDD" id="cd13590">
    <property type="entry name" value="PBP2_PotD_PotF_like"/>
    <property type="match status" value="1"/>
</dbReference>
<comment type="subcellular location">
    <subcellularLocation>
        <location evidence="1">Periplasm</location>
    </subcellularLocation>
</comment>
<dbReference type="AlphaFoldDB" id="A0A378TH47"/>
<keyword evidence="4" id="KW-0574">Periplasm</keyword>
<dbReference type="SUPFAM" id="SSF53850">
    <property type="entry name" value="Periplasmic binding protein-like II"/>
    <property type="match status" value="1"/>
</dbReference>
<evidence type="ECO:0000313" key="5">
    <source>
        <dbReference type="EMBL" id="STZ59950.1"/>
    </source>
</evidence>
<keyword evidence="2" id="KW-0813">Transport</keyword>
<keyword evidence="6" id="KW-1185">Reference proteome</keyword>
<evidence type="ECO:0000256" key="2">
    <source>
        <dbReference type="ARBA" id="ARBA00022448"/>
    </source>
</evidence>
<dbReference type="PANTHER" id="PTHR30222:SF17">
    <property type="entry name" value="SPERMIDINE_PUTRESCINE-BINDING PERIPLASMIC PROTEIN"/>
    <property type="match status" value="1"/>
</dbReference>
<dbReference type="PRINTS" id="PR00909">
    <property type="entry name" value="SPERMDNBNDNG"/>
</dbReference>
<dbReference type="GO" id="GO:0015846">
    <property type="term" value="P:polyamine transport"/>
    <property type="evidence" value="ECO:0007669"/>
    <property type="project" value="InterPro"/>
</dbReference>
<evidence type="ECO:0000256" key="1">
    <source>
        <dbReference type="ARBA" id="ARBA00004418"/>
    </source>
</evidence>
<protein>
    <submittedName>
        <fullName evidence="5">Spermidine/putrescine-binding periplasmic protein</fullName>
    </submittedName>
</protein>
<dbReference type="EMBL" id="UGQT01000001">
    <property type="protein sequence ID" value="STZ59950.1"/>
    <property type="molecule type" value="Genomic_DNA"/>
</dbReference>
<accession>A0A378TH47</accession>
<sequence length="391" mass="41138">MRKQHVVTVLAPEQQAGQIRAALTRRQALVGLGAGAAALALAACGTSGPQQSSGSSSTPAALNGDQVEGQLVIGNYADYISEDNVSAFTDAVGPEVRIVTYSSGLEMISALASGSADYDIVVPGPSETVQLIERGLLRQLDKSLLPNITNIRPGVMGLEYDPENQYAIPKAVGVAAFWWNTATVQGSPTSLAEVFDLIKANPEAKVNFFSGAKETFTLALAAIGKPIGSTDPADIEAAKQLLISVKPMIDSFGADELEGGTTGSIDICMGYNYIAKQINAGGGQQVQFLLPETGSTEYFIDNWAIAGSAKNPVAAHKFIDYVCAPEPAGEEMNATGTLVPVEGIEPFVEPGLIDDPTINIPPALLEKYEILLATPEYLDVVTKAYDEFRAA</sequence>
<dbReference type="InterPro" id="IPR006311">
    <property type="entry name" value="TAT_signal"/>
</dbReference>
<reference evidence="5 6" key="1">
    <citation type="submission" date="2018-06" db="EMBL/GenBank/DDBJ databases">
        <authorList>
            <consortium name="Pathogen Informatics"/>
            <person name="Doyle S."/>
        </authorList>
    </citation>
    <scope>NUCLEOTIDE SEQUENCE [LARGE SCALE GENOMIC DNA]</scope>
    <source>
        <strain evidence="5 6">NCTC10821</strain>
    </source>
</reference>
<evidence type="ECO:0000313" key="6">
    <source>
        <dbReference type="Proteomes" id="UP000254978"/>
    </source>
</evidence>
<dbReference type="GO" id="GO:0042597">
    <property type="term" value="C:periplasmic space"/>
    <property type="evidence" value="ECO:0007669"/>
    <property type="project" value="UniProtKB-SubCell"/>
</dbReference>
<organism evidence="5 6">
    <name type="scientific">Mycolicibacterium tokaiense</name>
    <dbReference type="NCBI Taxonomy" id="39695"/>
    <lineage>
        <taxon>Bacteria</taxon>
        <taxon>Bacillati</taxon>
        <taxon>Actinomycetota</taxon>
        <taxon>Actinomycetes</taxon>
        <taxon>Mycobacteriales</taxon>
        <taxon>Mycobacteriaceae</taxon>
        <taxon>Mycolicibacterium</taxon>
    </lineage>
</organism>
<dbReference type="PROSITE" id="PS51318">
    <property type="entry name" value="TAT"/>
    <property type="match status" value="1"/>
</dbReference>
<dbReference type="PANTHER" id="PTHR30222">
    <property type="entry name" value="SPERMIDINE/PUTRESCINE-BINDING PERIPLASMIC PROTEIN"/>
    <property type="match status" value="1"/>
</dbReference>